<evidence type="ECO:0000313" key="6">
    <source>
        <dbReference type="EMBL" id="GAA4081172.1"/>
    </source>
</evidence>
<gene>
    <name evidence="6" type="ORF">GCM10022389_29100</name>
</gene>
<accession>A0ABP7W576</accession>
<evidence type="ECO:0000313" key="7">
    <source>
        <dbReference type="Proteomes" id="UP001500367"/>
    </source>
</evidence>
<sequence length="384" mass="43095">MKKIVFLIALSLSILSCSKVKKGEFLISGEAKGIPNGKMVFIKTQNDVGLVLNVDSTKVKDGKFEFKGKVKEPSIFALYVKDIQQPVPFIMESGEIVIKVDKDSIFKSKISGTDSNDSFQEFNDKTNAINKRLVDYQNKNIQKLMEAQQKKDNVTIENLKSGYVKIQKEVDDYMNQYPDSNPNSYISLLLVERLFNSPDFKYEKVKKTFENLNEEFRNTTKGKSISDKLKAIEKNMKNPAAAVKNNSLKLAPAFSAKSPNGTTISLKESLGKVTIIDFWASWCGPCRKENPNVVALYNEFHSKGLNIIGVSLDDDATKWKDAIAKDKLTWNHVSNLKGFEDPIATLYNVQQIPTTFVLDSKGNIVAKDLRGDELKAKVQELLAL</sequence>
<evidence type="ECO:0000256" key="2">
    <source>
        <dbReference type="ARBA" id="ARBA00022748"/>
    </source>
</evidence>
<dbReference type="SUPFAM" id="SSF52833">
    <property type="entry name" value="Thioredoxin-like"/>
    <property type="match status" value="1"/>
</dbReference>
<name>A0ABP7W576_9FLAO</name>
<evidence type="ECO:0000256" key="3">
    <source>
        <dbReference type="ARBA" id="ARBA00023157"/>
    </source>
</evidence>
<dbReference type="PROSITE" id="PS51257">
    <property type="entry name" value="PROKAR_LIPOPROTEIN"/>
    <property type="match status" value="1"/>
</dbReference>
<evidence type="ECO:0000256" key="4">
    <source>
        <dbReference type="ARBA" id="ARBA00023284"/>
    </source>
</evidence>
<dbReference type="InterPro" id="IPR013766">
    <property type="entry name" value="Thioredoxin_domain"/>
</dbReference>
<comment type="subcellular location">
    <subcellularLocation>
        <location evidence="1">Cell envelope</location>
    </subcellularLocation>
</comment>
<keyword evidence="4" id="KW-0676">Redox-active center</keyword>
<evidence type="ECO:0000256" key="1">
    <source>
        <dbReference type="ARBA" id="ARBA00004196"/>
    </source>
</evidence>
<dbReference type="Proteomes" id="UP001500367">
    <property type="component" value="Unassembled WGS sequence"/>
</dbReference>
<dbReference type="InterPro" id="IPR036249">
    <property type="entry name" value="Thioredoxin-like_sf"/>
</dbReference>
<feature type="domain" description="Thioredoxin" evidence="5">
    <location>
        <begin position="245"/>
        <end position="384"/>
    </location>
</feature>
<dbReference type="Pfam" id="PF14289">
    <property type="entry name" value="DUF4369"/>
    <property type="match status" value="1"/>
</dbReference>
<protein>
    <submittedName>
        <fullName evidence="6">TlpA disulfide reductase family protein</fullName>
    </submittedName>
</protein>
<organism evidence="6 7">
    <name type="scientific">Flavobacterium cheonanense</name>
    <dbReference type="NCBI Taxonomy" id="706183"/>
    <lineage>
        <taxon>Bacteria</taxon>
        <taxon>Pseudomonadati</taxon>
        <taxon>Bacteroidota</taxon>
        <taxon>Flavobacteriia</taxon>
        <taxon>Flavobacteriales</taxon>
        <taxon>Flavobacteriaceae</taxon>
        <taxon>Flavobacterium</taxon>
    </lineage>
</organism>
<dbReference type="InterPro" id="IPR025380">
    <property type="entry name" value="DUF4369"/>
</dbReference>
<dbReference type="Gene3D" id="3.40.30.10">
    <property type="entry name" value="Glutaredoxin"/>
    <property type="match status" value="1"/>
</dbReference>
<dbReference type="PANTHER" id="PTHR42852:SF6">
    <property type="entry name" value="THIOL:DISULFIDE INTERCHANGE PROTEIN DSBE"/>
    <property type="match status" value="1"/>
</dbReference>
<proteinExistence type="predicted"/>
<dbReference type="PANTHER" id="PTHR42852">
    <property type="entry name" value="THIOL:DISULFIDE INTERCHANGE PROTEIN DSBE"/>
    <property type="match status" value="1"/>
</dbReference>
<dbReference type="CDD" id="cd02966">
    <property type="entry name" value="TlpA_like_family"/>
    <property type="match status" value="1"/>
</dbReference>
<keyword evidence="7" id="KW-1185">Reference proteome</keyword>
<dbReference type="PROSITE" id="PS00194">
    <property type="entry name" value="THIOREDOXIN_1"/>
    <property type="match status" value="1"/>
</dbReference>
<dbReference type="InterPro" id="IPR000866">
    <property type="entry name" value="AhpC/TSA"/>
</dbReference>
<dbReference type="RefSeq" id="WP_344817399.1">
    <property type="nucleotide sequence ID" value="NZ_BAABCT010000015.1"/>
</dbReference>
<keyword evidence="3" id="KW-1015">Disulfide bond</keyword>
<reference evidence="7" key="1">
    <citation type="journal article" date="2019" name="Int. J. Syst. Evol. Microbiol.">
        <title>The Global Catalogue of Microorganisms (GCM) 10K type strain sequencing project: providing services to taxonomists for standard genome sequencing and annotation.</title>
        <authorList>
            <consortium name="The Broad Institute Genomics Platform"/>
            <consortium name="The Broad Institute Genome Sequencing Center for Infectious Disease"/>
            <person name="Wu L."/>
            <person name="Ma J."/>
        </authorList>
    </citation>
    <scope>NUCLEOTIDE SEQUENCE [LARGE SCALE GENOMIC DNA]</scope>
    <source>
        <strain evidence="7">JCM 17069</strain>
    </source>
</reference>
<dbReference type="InterPro" id="IPR050553">
    <property type="entry name" value="Thioredoxin_ResA/DsbE_sf"/>
</dbReference>
<evidence type="ECO:0000259" key="5">
    <source>
        <dbReference type="PROSITE" id="PS51352"/>
    </source>
</evidence>
<dbReference type="EMBL" id="BAABCT010000015">
    <property type="protein sequence ID" value="GAA4081172.1"/>
    <property type="molecule type" value="Genomic_DNA"/>
</dbReference>
<dbReference type="PROSITE" id="PS51352">
    <property type="entry name" value="THIOREDOXIN_2"/>
    <property type="match status" value="1"/>
</dbReference>
<dbReference type="InterPro" id="IPR017937">
    <property type="entry name" value="Thioredoxin_CS"/>
</dbReference>
<comment type="caution">
    <text evidence="6">The sequence shown here is derived from an EMBL/GenBank/DDBJ whole genome shotgun (WGS) entry which is preliminary data.</text>
</comment>
<dbReference type="Pfam" id="PF00578">
    <property type="entry name" value="AhpC-TSA"/>
    <property type="match status" value="1"/>
</dbReference>
<keyword evidence="2" id="KW-0201">Cytochrome c-type biogenesis</keyword>